<dbReference type="Pfam" id="PF00225">
    <property type="entry name" value="Kinesin"/>
    <property type="match status" value="1"/>
</dbReference>
<dbReference type="EMBL" id="JABAYA010000088">
    <property type="protein sequence ID" value="KAF7725881.1"/>
    <property type="molecule type" value="Genomic_DNA"/>
</dbReference>
<evidence type="ECO:0000256" key="3">
    <source>
        <dbReference type="ARBA" id="ARBA00022490"/>
    </source>
</evidence>
<evidence type="ECO:0000256" key="10">
    <source>
        <dbReference type="PROSITE-ProRule" id="PRU00283"/>
    </source>
</evidence>
<comment type="caution">
    <text evidence="14">The sequence shown here is derived from an EMBL/GenBank/DDBJ whole genome shotgun (WGS) entry which is preliminary data.</text>
</comment>
<evidence type="ECO:0000256" key="12">
    <source>
        <dbReference type="SAM" id="MobiDB-lite"/>
    </source>
</evidence>
<gene>
    <name evidence="14" type="primary">KAR3</name>
    <name evidence="14" type="ORF">EC973_009213</name>
</gene>
<evidence type="ECO:0000313" key="15">
    <source>
        <dbReference type="Proteomes" id="UP000605846"/>
    </source>
</evidence>
<dbReference type="PANTHER" id="PTHR47972">
    <property type="entry name" value="KINESIN-LIKE PROTEIN KLP-3"/>
    <property type="match status" value="1"/>
</dbReference>
<dbReference type="InterPro" id="IPR027640">
    <property type="entry name" value="Kinesin-like_fam"/>
</dbReference>
<evidence type="ECO:0000256" key="6">
    <source>
        <dbReference type="ARBA" id="ARBA00022840"/>
    </source>
</evidence>
<feature type="compositionally biased region" description="Polar residues" evidence="12">
    <location>
        <begin position="44"/>
        <end position="54"/>
    </location>
</feature>
<dbReference type="GO" id="GO:0090307">
    <property type="term" value="P:mitotic spindle assembly"/>
    <property type="evidence" value="ECO:0007669"/>
    <property type="project" value="UniProtKB-ARBA"/>
</dbReference>
<dbReference type="InterPro" id="IPR027417">
    <property type="entry name" value="P-loop_NTPase"/>
</dbReference>
<dbReference type="PROSITE" id="PS50067">
    <property type="entry name" value="KINESIN_MOTOR_2"/>
    <property type="match status" value="1"/>
</dbReference>
<dbReference type="GO" id="GO:0007018">
    <property type="term" value="P:microtubule-based movement"/>
    <property type="evidence" value="ECO:0007669"/>
    <property type="project" value="InterPro"/>
</dbReference>
<dbReference type="GO" id="GO:0003777">
    <property type="term" value="F:microtubule motor activity"/>
    <property type="evidence" value="ECO:0007669"/>
    <property type="project" value="InterPro"/>
</dbReference>
<dbReference type="SMART" id="SM00129">
    <property type="entry name" value="KISc"/>
    <property type="match status" value="1"/>
</dbReference>
<keyword evidence="7" id="KW-0175">Coiled coil</keyword>
<proteinExistence type="inferred from homology"/>
<dbReference type="FunFam" id="3.40.850.10:FF:000065">
    <property type="entry name" value="Kinesin-like protein"/>
    <property type="match status" value="1"/>
</dbReference>
<evidence type="ECO:0000313" key="14">
    <source>
        <dbReference type="EMBL" id="KAF7725881.1"/>
    </source>
</evidence>
<dbReference type="AlphaFoldDB" id="A0A8H7EP95"/>
<name>A0A8H7EP95_9FUNG</name>
<feature type="binding site" evidence="10">
    <location>
        <begin position="387"/>
        <end position="394"/>
    </location>
    <ligand>
        <name>ATP</name>
        <dbReference type="ChEBI" id="CHEBI:30616"/>
    </ligand>
</feature>
<feature type="compositionally biased region" description="Low complexity" evidence="12">
    <location>
        <begin position="56"/>
        <end position="69"/>
    </location>
</feature>
<evidence type="ECO:0000256" key="8">
    <source>
        <dbReference type="ARBA" id="ARBA00023175"/>
    </source>
</evidence>
<accession>A0A8H7EP95</accession>
<evidence type="ECO:0000256" key="5">
    <source>
        <dbReference type="ARBA" id="ARBA00022741"/>
    </source>
</evidence>
<evidence type="ECO:0000256" key="2">
    <source>
        <dbReference type="ARBA" id="ARBA00010899"/>
    </source>
</evidence>
<keyword evidence="6 10" id="KW-0067">ATP-binding</keyword>
<sequence>MTAEKQQIQSTKKRKAELQTRDIASNARPKVERSVTKPPVIRSTIASRATSAPTVRSRTSISSSNSRTTALKSTTTKDQTVAPKKRQPWDLRGKINDMEELLERDQSKIGEEENEMQNLQSAVINKESQAIEAIQRVAELEETLKSTAEKQAQEIERLKMNHKAQSQELESMNERNKKRMNSLEEEFRNIQDHKIKAERELEMELREKETLKATISKTSASFAELEAELHVLKKKLERSDGELSEKENAIEKLKEQVATTKHKVYETETKLIEEETTRRRLHNTIQELKGNIRVFCRVRPALSMLFYVSPYKDRLITRLGSEKMQGNLASIRFYGDNGESLELSEEVSSTLGKVFSPESTQQECFDEISQLVQSALDGYNVCIFAYGQTGSGKTYTMEGLSIGNKESAGMIPRATQQIYDVAQKLNDRNWNYSMEGQFMEIYNETVHDLLGDVSEYGKKKHEIRHEKNGNTIVTDMTTVALDSPAKVILMLKKASQNRATGATNMNERSSRSHSVFRLRLSGYNSQTDERCEGVLNLIDLAGSERLSMSGSTGDRLKETQAINKSLSCLGDVIHALVNNREGRHIPYRNSKLTYLLQNSLGGNSKTLMFVNVSPLYEHFNESLCSLRFATKVNSCQIGTAKKMISK</sequence>
<evidence type="ECO:0000259" key="13">
    <source>
        <dbReference type="PROSITE" id="PS50067"/>
    </source>
</evidence>
<dbReference type="SUPFAM" id="SSF52540">
    <property type="entry name" value="P-loop containing nucleoside triphosphate hydrolases"/>
    <property type="match status" value="1"/>
</dbReference>
<dbReference type="InterPro" id="IPR036961">
    <property type="entry name" value="Kinesin_motor_dom_sf"/>
</dbReference>
<feature type="compositionally biased region" description="Polar residues" evidence="12">
    <location>
        <begin position="70"/>
        <end position="79"/>
    </location>
</feature>
<feature type="region of interest" description="Disordered" evidence="12">
    <location>
        <begin position="1"/>
        <end position="96"/>
    </location>
</feature>
<keyword evidence="15" id="KW-1185">Reference proteome</keyword>
<evidence type="ECO:0000256" key="11">
    <source>
        <dbReference type="RuleBase" id="RU000394"/>
    </source>
</evidence>
<keyword evidence="8 10" id="KW-0505">Motor protein</keyword>
<keyword evidence="5 10" id="KW-0547">Nucleotide-binding</keyword>
<keyword evidence="3" id="KW-0963">Cytoplasm</keyword>
<evidence type="ECO:0000256" key="1">
    <source>
        <dbReference type="ARBA" id="ARBA00004245"/>
    </source>
</evidence>
<comment type="similarity">
    <text evidence="2">Belongs to the TRAFAC class myosin-kinesin ATPase superfamily. Kinesin family. KIN-14 subfamily.</text>
</comment>
<evidence type="ECO:0000256" key="9">
    <source>
        <dbReference type="ARBA" id="ARBA00023212"/>
    </source>
</evidence>
<dbReference type="Proteomes" id="UP000605846">
    <property type="component" value="Unassembled WGS sequence"/>
</dbReference>
<protein>
    <recommendedName>
        <fullName evidence="11">Kinesin-like protein</fullName>
    </recommendedName>
</protein>
<dbReference type="Gene3D" id="3.40.850.10">
    <property type="entry name" value="Kinesin motor domain"/>
    <property type="match status" value="1"/>
</dbReference>
<dbReference type="CDD" id="cd01366">
    <property type="entry name" value="KISc_C_terminal"/>
    <property type="match status" value="1"/>
</dbReference>
<comment type="subcellular location">
    <subcellularLocation>
        <location evidence="1">Cytoplasm</location>
        <location evidence="1">Cytoskeleton</location>
    </subcellularLocation>
</comment>
<reference evidence="14" key="1">
    <citation type="submission" date="2020-01" db="EMBL/GenBank/DDBJ databases">
        <title>Genome Sequencing of Three Apophysomyces-Like Fungal Strains Confirms a Novel Fungal Genus in the Mucoromycota with divergent Burkholderia-like Endosymbiotic Bacteria.</title>
        <authorList>
            <person name="Stajich J.E."/>
            <person name="Macias A.M."/>
            <person name="Carter-House D."/>
            <person name="Lovett B."/>
            <person name="Kasson L.R."/>
            <person name="Berry K."/>
            <person name="Grigoriev I."/>
            <person name="Chang Y."/>
            <person name="Spatafora J."/>
            <person name="Kasson M.T."/>
        </authorList>
    </citation>
    <scope>NUCLEOTIDE SEQUENCE</scope>
    <source>
        <strain evidence="14">NRRL A-21654</strain>
    </source>
</reference>
<dbReference type="GO" id="GO:0005874">
    <property type="term" value="C:microtubule"/>
    <property type="evidence" value="ECO:0007669"/>
    <property type="project" value="UniProtKB-KW"/>
</dbReference>
<evidence type="ECO:0000256" key="4">
    <source>
        <dbReference type="ARBA" id="ARBA00022701"/>
    </source>
</evidence>
<feature type="compositionally biased region" description="Polar residues" evidence="12">
    <location>
        <begin position="1"/>
        <end position="10"/>
    </location>
</feature>
<dbReference type="GO" id="GO:0008017">
    <property type="term" value="F:microtubule binding"/>
    <property type="evidence" value="ECO:0007669"/>
    <property type="project" value="InterPro"/>
</dbReference>
<dbReference type="PROSITE" id="PS00411">
    <property type="entry name" value="KINESIN_MOTOR_1"/>
    <property type="match status" value="1"/>
</dbReference>
<feature type="compositionally biased region" description="Basic and acidic residues" evidence="12">
    <location>
        <begin position="87"/>
        <end position="96"/>
    </location>
</feature>
<dbReference type="PRINTS" id="PR00380">
    <property type="entry name" value="KINESINHEAVY"/>
</dbReference>
<dbReference type="OrthoDB" id="3176171at2759"/>
<dbReference type="InterPro" id="IPR001752">
    <property type="entry name" value="Kinesin_motor_dom"/>
</dbReference>
<evidence type="ECO:0000256" key="7">
    <source>
        <dbReference type="ARBA" id="ARBA00023054"/>
    </source>
</evidence>
<organism evidence="14 15">
    <name type="scientific">Apophysomyces ossiformis</name>
    <dbReference type="NCBI Taxonomy" id="679940"/>
    <lineage>
        <taxon>Eukaryota</taxon>
        <taxon>Fungi</taxon>
        <taxon>Fungi incertae sedis</taxon>
        <taxon>Mucoromycota</taxon>
        <taxon>Mucoromycotina</taxon>
        <taxon>Mucoromycetes</taxon>
        <taxon>Mucorales</taxon>
        <taxon>Mucorineae</taxon>
        <taxon>Mucoraceae</taxon>
        <taxon>Apophysomyces</taxon>
    </lineage>
</organism>
<keyword evidence="4 11" id="KW-0493">Microtubule</keyword>
<dbReference type="InterPro" id="IPR019821">
    <property type="entry name" value="Kinesin_motor_CS"/>
</dbReference>
<keyword evidence="9" id="KW-0206">Cytoskeleton</keyword>
<feature type="domain" description="Kinesin motor" evidence="13">
    <location>
        <begin position="291"/>
        <end position="635"/>
    </location>
</feature>
<dbReference type="PANTHER" id="PTHR47972:SF45">
    <property type="entry name" value="PROTEIN CLARET SEGREGATIONAL"/>
    <property type="match status" value="1"/>
</dbReference>
<dbReference type="GO" id="GO:0005524">
    <property type="term" value="F:ATP binding"/>
    <property type="evidence" value="ECO:0007669"/>
    <property type="project" value="UniProtKB-UniRule"/>
</dbReference>